<dbReference type="Proteomes" id="UP000320421">
    <property type="component" value="Chromosome"/>
</dbReference>
<dbReference type="AlphaFoldDB" id="A0A517PSN8"/>
<evidence type="ECO:0000313" key="2">
    <source>
        <dbReference type="EMBL" id="QDT22381.1"/>
    </source>
</evidence>
<reference evidence="2 3" key="1">
    <citation type="submission" date="2019-02" db="EMBL/GenBank/DDBJ databases">
        <title>Deep-cultivation of Planctomycetes and their phenomic and genomic characterization uncovers novel biology.</title>
        <authorList>
            <person name="Wiegand S."/>
            <person name="Jogler M."/>
            <person name="Boedeker C."/>
            <person name="Pinto D."/>
            <person name="Vollmers J."/>
            <person name="Rivas-Marin E."/>
            <person name="Kohn T."/>
            <person name="Peeters S.H."/>
            <person name="Heuer A."/>
            <person name="Rast P."/>
            <person name="Oberbeckmann S."/>
            <person name="Bunk B."/>
            <person name="Jeske O."/>
            <person name="Meyerdierks A."/>
            <person name="Storesund J.E."/>
            <person name="Kallscheuer N."/>
            <person name="Luecker S."/>
            <person name="Lage O.M."/>
            <person name="Pohl T."/>
            <person name="Merkel B.J."/>
            <person name="Hornburger P."/>
            <person name="Mueller R.-W."/>
            <person name="Bruemmer F."/>
            <person name="Labrenz M."/>
            <person name="Spormann A.M."/>
            <person name="Op den Camp H."/>
            <person name="Overmann J."/>
            <person name="Amann R."/>
            <person name="Jetten M.S.M."/>
            <person name="Mascher T."/>
            <person name="Medema M.H."/>
            <person name="Devos D.P."/>
            <person name="Kaster A.-K."/>
            <person name="Ovreas L."/>
            <person name="Rohde M."/>
            <person name="Galperin M.Y."/>
            <person name="Jogler C."/>
        </authorList>
    </citation>
    <scope>NUCLEOTIDE SEQUENCE [LARGE SCALE GENOMIC DNA]</scope>
    <source>
        <strain evidence="2 3">HG66A1</strain>
    </source>
</reference>
<feature type="transmembrane region" description="Helical" evidence="1">
    <location>
        <begin position="39"/>
        <end position="57"/>
    </location>
</feature>
<evidence type="ECO:0000313" key="3">
    <source>
        <dbReference type="Proteomes" id="UP000320421"/>
    </source>
</evidence>
<proteinExistence type="predicted"/>
<name>A0A517PSN8_9PLAN</name>
<gene>
    <name evidence="2" type="ORF">HG66A1_41890</name>
</gene>
<sequence>MVVDLQNKFIVSKNAPHATGMRGVLCLHIPNRKEPCLEYMVLTFVSVALLLTVVSFIKERRLRLALQGILRHLIQRWRAHGKTDSTNHTNTDPADRSRM</sequence>
<organism evidence="2 3">
    <name type="scientific">Gimesia chilikensis</name>
    <dbReference type="NCBI Taxonomy" id="2605989"/>
    <lineage>
        <taxon>Bacteria</taxon>
        <taxon>Pseudomonadati</taxon>
        <taxon>Planctomycetota</taxon>
        <taxon>Planctomycetia</taxon>
        <taxon>Planctomycetales</taxon>
        <taxon>Planctomycetaceae</taxon>
        <taxon>Gimesia</taxon>
    </lineage>
</organism>
<keyword evidence="1" id="KW-0812">Transmembrane</keyword>
<keyword evidence="3" id="KW-1185">Reference proteome</keyword>
<dbReference type="EMBL" id="CP036266">
    <property type="protein sequence ID" value="QDT22381.1"/>
    <property type="molecule type" value="Genomic_DNA"/>
</dbReference>
<evidence type="ECO:0000256" key="1">
    <source>
        <dbReference type="SAM" id="Phobius"/>
    </source>
</evidence>
<keyword evidence="1" id="KW-0472">Membrane</keyword>
<protein>
    <submittedName>
        <fullName evidence="2">Uncharacterized protein</fullName>
    </submittedName>
</protein>
<accession>A0A517PSN8</accession>
<keyword evidence="1" id="KW-1133">Transmembrane helix</keyword>